<evidence type="ECO:0000313" key="2">
    <source>
        <dbReference type="Proteomes" id="UP000784294"/>
    </source>
</evidence>
<protein>
    <submittedName>
        <fullName evidence="1">Uncharacterized protein</fullName>
    </submittedName>
</protein>
<comment type="caution">
    <text evidence="1">The sequence shown here is derived from an EMBL/GenBank/DDBJ whole genome shotgun (WGS) entry which is preliminary data.</text>
</comment>
<dbReference type="EMBL" id="CAAALY010244219">
    <property type="protein sequence ID" value="VEL32471.1"/>
    <property type="molecule type" value="Genomic_DNA"/>
</dbReference>
<reference evidence="1" key="1">
    <citation type="submission" date="2018-11" db="EMBL/GenBank/DDBJ databases">
        <authorList>
            <consortium name="Pathogen Informatics"/>
        </authorList>
    </citation>
    <scope>NUCLEOTIDE SEQUENCE</scope>
</reference>
<proteinExistence type="predicted"/>
<keyword evidence="2" id="KW-1185">Reference proteome</keyword>
<dbReference type="Proteomes" id="UP000784294">
    <property type="component" value="Unassembled WGS sequence"/>
</dbReference>
<name>A0A3S5ABC7_9PLAT</name>
<dbReference type="PROSITE" id="PS51257">
    <property type="entry name" value="PROKAR_LIPOPROTEIN"/>
    <property type="match status" value="1"/>
</dbReference>
<accession>A0A3S5ABC7</accession>
<organism evidence="1 2">
    <name type="scientific">Protopolystoma xenopodis</name>
    <dbReference type="NCBI Taxonomy" id="117903"/>
    <lineage>
        <taxon>Eukaryota</taxon>
        <taxon>Metazoa</taxon>
        <taxon>Spiralia</taxon>
        <taxon>Lophotrochozoa</taxon>
        <taxon>Platyhelminthes</taxon>
        <taxon>Monogenea</taxon>
        <taxon>Polyopisthocotylea</taxon>
        <taxon>Polystomatidea</taxon>
        <taxon>Polystomatidae</taxon>
        <taxon>Protopolystoma</taxon>
    </lineage>
</organism>
<gene>
    <name evidence="1" type="ORF">PXEA_LOCUS25911</name>
</gene>
<sequence length="93" mass="10304">MKSWNWRTPFETTCPLSTFVSCTEARKEGCCASSIEGRLTIVADRRCQLRPTLLPSLNRLLIASESETDLPDSSNDAGQNSKNMFASCKVNLC</sequence>
<dbReference type="AlphaFoldDB" id="A0A3S5ABC7"/>
<evidence type="ECO:0000313" key="1">
    <source>
        <dbReference type="EMBL" id="VEL32471.1"/>
    </source>
</evidence>